<evidence type="ECO:0000256" key="6">
    <source>
        <dbReference type="ARBA" id="ARBA00023136"/>
    </source>
</evidence>
<dbReference type="InterPro" id="IPR003593">
    <property type="entry name" value="AAA+_ATPase"/>
</dbReference>
<feature type="transmembrane region" description="Helical" evidence="7">
    <location>
        <begin position="49"/>
        <end position="71"/>
    </location>
</feature>
<organism evidence="10 11">
    <name type="scientific">Paraglaciecola mesophila</name>
    <dbReference type="NCBI Taxonomy" id="197222"/>
    <lineage>
        <taxon>Bacteria</taxon>
        <taxon>Pseudomonadati</taxon>
        <taxon>Pseudomonadota</taxon>
        <taxon>Gammaproteobacteria</taxon>
        <taxon>Alteromonadales</taxon>
        <taxon>Alteromonadaceae</taxon>
        <taxon>Paraglaciecola</taxon>
    </lineage>
</organism>
<dbReference type="SMART" id="SM00382">
    <property type="entry name" value="AAA"/>
    <property type="match status" value="1"/>
</dbReference>
<keyword evidence="11" id="KW-1185">Reference proteome</keyword>
<feature type="domain" description="ABC transporter" evidence="8">
    <location>
        <begin position="368"/>
        <end position="628"/>
    </location>
</feature>
<dbReference type="InterPro" id="IPR027417">
    <property type="entry name" value="P-loop_NTPase"/>
</dbReference>
<feature type="domain" description="ABC transmembrane type-1" evidence="9">
    <location>
        <begin position="19"/>
        <end position="290"/>
    </location>
</feature>
<feature type="transmembrane region" description="Helical" evidence="7">
    <location>
        <begin position="248"/>
        <end position="270"/>
    </location>
</feature>
<comment type="subcellular location">
    <subcellularLocation>
        <location evidence="1">Cell membrane</location>
        <topology evidence="1">Multi-pass membrane protein</topology>
    </subcellularLocation>
</comment>
<reference evidence="10 11" key="1">
    <citation type="submission" date="2024-03" db="EMBL/GenBank/DDBJ databases">
        <title>Community enrichment and isolation of bacterial strains for fucoidan degradation.</title>
        <authorList>
            <person name="Sichert A."/>
        </authorList>
    </citation>
    <scope>NUCLEOTIDE SEQUENCE [LARGE SCALE GENOMIC DNA]</scope>
    <source>
        <strain evidence="10 11">AS12</strain>
    </source>
</reference>
<dbReference type="InterPro" id="IPR036640">
    <property type="entry name" value="ABC1_TM_sf"/>
</dbReference>
<evidence type="ECO:0000256" key="7">
    <source>
        <dbReference type="SAM" id="Phobius"/>
    </source>
</evidence>
<evidence type="ECO:0000256" key="5">
    <source>
        <dbReference type="ARBA" id="ARBA00022989"/>
    </source>
</evidence>
<protein>
    <submittedName>
        <fullName evidence="10">Thiol reductant ABC exporter subunit CydC</fullName>
    </submittedName>
</protein>
<dbReference type="SUPFAM" id="SSF52540">
    <property type="entry name" value="P-loop containing nucleoside triphosphate hydrolases"/>
    <property type="match status" value="1"/>
</dbReference>
<evidence type="ECO:0000259" key="8">
    <source>
        <dbReference type="PROSITE" id="PS50893"/>
    </source>
</evidence>
<evidence type="ECO:0000256" key="2">
    <source>
        <dbReference type="ARBA" id="ARBA00022692"/>
    </source>
</evidence>
<feature type="transmembrane region" description="Helical" evidence="7">
    <location>
        <begin position="132"/>
        <end position="155"/>
    </location>
</feature>
<dbReference type="InterPro" id="IPR003439">
    <property type="entry name" value="ABC_transporter-like_ATP-bd"/>
</dbReference>
<dbReference type="SUPFAM" id="SSF90123">
    <property type="entry name" value="ABC transporter transmembrane region"/>
    <property type="match status" value="1"/>
</dbReference>
<evidence type="ECO:0000259" key="9">
    <source>
        <dbReference type="PROSITE" id="PS50929"/>
    </source>
</evidence>
<evidence type="ECO:0000313" key="10">
    <source>
        <dbReference type="EMBL" id="MEM5496230.1"/>
    </source>
</evidence>
<dbReference type="NCBIfam" id="TIGR02868">
    <property type="entry name" value="CydC"/>
    <property type="match status" value="1"/>
</dbReference>
<dbReference type="PROSITE" id="PS00211">
    <property type="entry name" value="ABC_TRANSPORTER_1"/>
    <property type="match status" value="1"/>
</dbReference>
<dbReference type="CDD" id="cd18585">
    <property type="entry name" value="ABC_6TM_CydC"/>
    <property type="match status" value="1"/>
</dbReference>
<dbReference type="EMBL" id="JBBMQS010000001">
    <property type="protein sequence ID" value="MEM5496230.1"/>
    <property type="molecule type" value="Genomic_DNA"/>
</dbReference>
<proteinExistence type="predicted"/>
<dbReference type="InterPro" id="IPR011527">
    <property type="entry name" value="ABC1_TM_dom"/>
</dbReference>
<dbReference type="Gene3D" id="1.20.1560.10">
    <property type="entry name" value="ABC transporter type 1, transmembrane domain"/>
    <property type="match status" value="1"/>
</dbReference>
<dbReference type="Proteomes" id="UP001461163">
    <property type="component" value="Unassembled WGS sequence"/>
</dbReference>
<keyword evidence="5 7" id="KW-1133">Transmembrane helix</keyword>
<evidence type="ECO:0000256" key="4">
    <source>
        <dbReference type="ARBA" id="ARBA00022840"/>
    </source>
</evidence>
<gene>
    <name evidence="10" type="primary">cydC</name>
    <name evidence="10" type="ORF">WNY77_02350</name>
</gene>
<dbReference type="Pfam" id="PF00005">
    <property type="entry name" value="ABC_tran"/>
    <property type="match status" value="1"/>
</dbReference>
<dbReference type="PANTHER" id="PTHR24221:SF653">
    <property type="entry name" value="TRANSPORT ATP-BINDING PROTEIN CYDC"/>
    <property type="match status" value="1"/>
</dbReference>
<evidence type="ECO:0000256" key="3">
    <source>
        <dbReference type="ARBA" id="ARBA00022741"/>
    </source>
</evidence>
<dbReference type="InterPro" id="IPR017871">
    <property type="entry name" value="ABC_transporter-like_CS"/>
</dbReference>
<dbReference type="PROSITE" id="PS50929">
    <property type="entry name" value="ABC_TM1F"/>
    <property type="match status" value="1"/>
</dbReference>
<feature type="transmembrane region" description="Helical" evidence="7">
    <location>
        <begin position="20"/>
        <end position="43"/>
    </location>
</feature>
<keyword evidence="3" id="KW-0547">Nucleotide-binding</keyword>
<keyword evidence="6 7" id="KW-0472">Membrane</keyword>
<dbReference type="PROSITE" id="PS50893">
    <property type="entry name" value="ABC_TRANSPORTER_2"/>
    <property type="match status" value="1"/>
</dbReference>
<dbReference type="InterPro" id="IPR039421">
    <property type="entry name" value="Type_1_exporter"/>
</dbReference>
<dbReference type="InterPro" id="IPR014223">
    <property type="entry name" value="ABC_CydC/D"/>
</dbReference>
<sequence>MHNFIRLLRLCQPHAGAMLLGVFLTVLTVLANVGLLAISGWFLASMAAAGLAAAQMNYFTPAGIIRFLAIVRTASRYGERLVTHNATFLLLSEIRVSVFATLSQLNNQQLAMNRSADLFNRMQNDVDALDKFYLNVLLPMLVALVCVPIVIWIIVGFNPQVALVCLGALLLVGVGLPVLLSAKLSRTAAQQTECSAQLREALSDMLTGQRELALYQATDSQFAKCNAIQQNYNDLLDKRHGALGDSDGLSLIVVQLAMLGSVCLLVPLVVTQQIANVHLAMLSLFVLASFETVLTLPNAFIQLPVALSAAGRIFALQDTLTQSKQTTQSNTGNLAETSLVYEQKQAPEKTQYEPNEHNALESVKSMGLRLQNVSYQYASDPLISSLKHKLPANSQHFALNDISFEIAANQNVALVGPSGSGKSTLVNLLSGLWPEQQGRISFEYDASNTSNPSNTCVINELSFAQRVQLIGILAQQHHIFDGTIADNLHYAAPDATHEQMLYACEQAQLGDWVFTLPNKLNTRLGSAGRRISQGQSRRLAIAQMLLRSPALLVLDEPTEGLDNHAKQAVMDAIIRAMRESTVLCITHDAALLRNMDKVIWLENGQVKGEGTHQELLAKYERYKELTTRI</sequence>
<keyword evidence="2 7" id="KW-0812">Transmembrane</keyword>
<dbReference type="PANTHER" id="PTHR24221">
    <property type="entry name" value="ATP-BINDING CASSETTE SUB-FAMILY B"/>
    <property type="match status" value="1"/>
</dbReference>
<dbReference type="RefSeq" id="WP_342880741.1">
    <property type="nucleotide sequence ID" value="NZ_JBBMQS010000001.1"/>
</dbReference>
<accession>A0ABU9SQS3</accession>
<dbReference type="Gene3D" id="3.40.50.300">
    <property type="entry name" value="P-loop containing nucleotide triphosphate hydrolases"/>
    <property type="match status" value="1"/>
</dbReference>
<feature type="transmembrane region" description="Helical" evidence="7">
    <location>
        <begin position="161"/>
        <end position="180"/>
    </location>
</feature>
<comment type="caution">
    <text evidence="10">The sequence shown here is derived from an EMBL/GenBank/DDBJ whole genome shotgun (WGS) entry which is preliminary data.</text>
</comment>
<name>A0ABU9SQS3_9ALTE</name>
<evidence type="ECO:0000313" key="11">
    <source>
        <dbReference type="Proteomes" id="UP001461163"/>
    </source>
</evidence>
<keyword evidence="4" id="KW-0067">ATP-binding</keyword>
<evidence type="ECO:0000256" key="1">
    <source>
        <dbReference type="ARBA" id="ARBA00004651"/>
    </source>
</evidence>
<dbReference type="Pfam" id="PF00664">
    <property type="entry name" value="ABC_membrane"/>
    <property type="match status" value="1"/>
</dbReference>